<dbReference type="AlphaFoldDB" id="A2SBR7"/>
<gene>
    <name evidence="1" type="ordered locus">Mpe_A0044</name>
</gene>
<reference evidence="1 2" key="1">
    <citation type="journal article" date="2007" name="J. Bacteriol.">
        <title>Whole-genome analysis of the methyl tert-butyl ether-degrading beta-proteobacterium Methylibium petroleiphilum PM1.</title>
        <authorList>
            <person name="Kane S.R."/>
            <person name="Chakicherla A.Y."/>
            <person name="Chain P.S.G."/>
            <person name="Schmidt R."/>
            <person name="Shin M.W."/>
            <person name="Legler T.C."/>
            <person name="Scow K.M."/>
            <person name="Larimer F.W."/>
            <person name="Lucas S.M."/>
            <person name="Richardson P.M."/>
            <person name="Hristova K.R."/>
        </authorList>
    </citation>
    <scope>NUCLEOTIDE SEQUENCE [LARGE SCALE GENOMIC DNA]</scope>
    <source>
        <strain evidence="2">ATCC BAA-1232 / LMG 22953 / PM1</strain>
    </source>
</reference>
<dbReference type="Proteomes" id="UP000000366">
    <property type="component" value="Chromosome"/>
</dbReference>
<evidence type="ECO:0000313" key="2">
    <source>
        <dbReference type="Proteomes" id="UP000000366"/>
    </source>
</evidence>
<dbReference type="STRING" id="420662.Mpe_A0044"/>
<name>A2SBR7_METPP</name>
<sequence>MSYAHTNTAHRSSSLHALRSRDAIEWEELPSFADSLTQRLVVLGQRPLGERIEAASPAWVETMAADLDLLPPSEPFREAFQGLHTREVHEPEVFRLFFGD</sequence>
<organism evidence="1 2">
    <name type="scientific">Methylibium petroleiphilum (strain ATCC BAA-1232 / LMG 22953 / PM1)</name>
    <dbReference type="NCBI Taxonomy" id="420662"/>
    <lineage>
        <taxon>Bacteria</taxon>
        <taxon>Pseudomonadati</taxon>
        <taxon>Pseudomonadota</taxon>
        <taxon>Betaproteobacteria</taxon>
        <taxon>Burkholderiales</taxon>
        <taxon>Sphaerotilaceae</taxon>
        <taxon>Methylibium</taxon>
    </lineage>
</organism>
<keyword evidence="2" id="KW-1185">Reference proteome</keyword>
<dbReference type="KEGG" id="mpt:Mpe_A0044"/>
<protein>
    <submittedName>
        <fullName evidence="1">Uncharacterized protein</fullName>
    </submittedName>
</protein>
<dbReference type="EMBL" id="CP000555">
    <property type="protein sequence ID" value="ABM93006.1"/>
    <property type="molecule type" value="Genomic_DNA"/>
</dbReference>
<dbReference type="HOGENOM" id="CLU_2314847_0_0_4"/>
<proteinExistence type="predicted"/>
<evidence type="ECO:0000313" key="1">
    <source>
        <dbReference type="EMBL" id="ABM93006.1"/>
    </source>
</evidence>
<accession>A2SBR7</accession>
<dbReference type="RefSeq" id="WP_011827645.1">
    <property type="nucleotide sequence ID" value="NC_008825.1"/>
</dbReference>